<comment type="subunit">
    <text evidence="1">Forms a heterodimer with UbiU.</text>
</comment>
<comment type="pathway">
    <text evidence="1">Cofactor biosynthesis; ubiquinone biosynthesis.</text>
</comment>
<feature type="binding site" evidence="1">
    <location>
        <position position="187"/>
    </location>
    <ligand>
        <name>[4Fe-4S] cluster</name>
        <dbReference type="ChEBI" id="CHEBI:49883"/>
    </ligand>
</feature>
<feature type="binding site" evidence="1">
    <location>
        <position position="174"/>
    </location>
    <ligand>
        <name>[4Fe-4S] cluster</name>
        <dbReference type="ChEBI" id="CHEBI:49883"/>
    </ligand>
</feature>
<keyword evidence="1" id="KW-0479">Metal-binding</keyword>
<evidence type="ECO:0000313" key="3">
    <source>
        <dbReference type="Proteomes" id="UP001597304"/>
    </source>
</evidence>
<organism evidence="2 3">
    <name type="scientific">Ottowia flava</name>
    <dbReference type="NCBI Taxonomy" id="2675430"/>
    <lineage>
        <taxon>Bacteria</taxon>
        <taxon>Pseudomonadati</taxon>
        <taxon>Pseudomonadota</taxon>
        <taxon>Betaproteobacteria</taxon>
        <taxon>Burkholderiales</taxon>
        <taxon>Comamonadaceae</taxon>
        <taxon>Ottowia</taxon>
    </lineage>
</organism>
<proteinExistence type="inferred from homology"/>
<dbReference type="Proteomes" id="UP001597304">
    <property type="component" value="Unassembled WGS sequence"/>
</dbReference>
<sequence length="293" mass="32194">MQLALGPLLYYWPRDTVFAFYDAMATTAVDVVYLGETVCSRRHELRQADWLALAHMLRDAGKQPILSTQVLLESTAEVAQMNRIVGQREFMVEANDMGAVQHLAGQCAFVAGPQLNLFNAASLAWMASLGAARWVMPLEMQRDDLRALQATRPAGLQTEVFAHGRLPLAFSARCFSARHANRPKDDCGFRCLDDPDGLRLHTREGAPFLVLNGTQTQSARVHHLLAEVPELRALGVDVLRLSPQSQGMAQVIAAFDAARRDLPMAAPPMPDAPCNGYWHGQPGMAQWPQASPA</sequence>
<keyword evidence="1" id="KW-0411">Iron-sulfur</keyword>
<feature type="binding site" evidence="1">
    <location>
        <position position="191"/>
    </location>
    <ligand>
        <name>[4Fe-4S] cluster</name>
        <dbReference type="ChEBI" id="CHEBI:49883"/>
    </ligand>
</feature>
<dbReference type="RefSeq" id="WP_147912076.1">
    <property type="nucleotide sequence ID" value="NZ_JBHUEJ010000015.1"/>
</dbReference>
<comment type="cofactor">
    <cofactor evidence="1">
        <name>[4Fe-4S] cluster</name>
        <dbReference type="ChEBI" id="CHEBI:49883"/>
    </cofactor>
</comment>
<dbReference type="HAMAP" id="MF_02233">
    <property type="entry name" value="UbiV"/>
    <property type="match status" value="1"/>
</dbReference>
<dbReference type="PANTHER" id="PTHR30217:SF11">
    <property type="entry name" value="UBIQUINONE BIOSYNTHESIS PROTEIN UBIV"/>
    <property type="match status" value="1"/>
</dbReference>
<dbReference type="NCBIfam" id="NF011991">
    <property type="entry name" value="PRK15447.1"/>
    <property type="match status" value="1"/>
</dbReference>
<dbReference type="EMBL" id="JBHUEJ010000015">
    <property type="protein sequence ID" value="MFD1710328.1"/>
    <property type="molecule type" value="Genomic_DNA"/>
</dbReference>
<comment type="function">
    <text evidence="1">Required for O(2)-independent ubiquinone (coenzyme Q) biosynthesis. Together with UbiU, is essential for the C6-hydroxylation reaction in the oxygen-independent ubiquinone biosynthesis pathway.</text>
</comment>
<feature type="binding site" evidence="1">
    <location>
        <position position="39"/>
    </location>
    <ligand>
        <name>[4Fe-4S] cluster</name>
        <dbReference type="ChEBI" id="CHEBI:49883"/>
    </ligand>
</feature>
<keyword evidence="1" id="KW-0408">Iron</keyword>
<gene>
    <name evidence="1" type="primary">ubiV</name>
    <name evidence="2" type="ORF">ACFSF0_06905</name>
</gene>
<keyword evidence="3" id="KW-1185">Reference proteome</keyword>
<evidence type="ECO:0000256" key="1">
    <source>
        <dbReference type="HAMAP-Rule" id="MF_02233"/>
    </source>
</evidence>
<dbReference type="InterPro" id="IPR043693">
    <property type="entry name" value="UbiV"/>
</dbReference>
<reference evidence="3" key="1">
    <citation type="journal article" date="2019" name="Int. J. Syst. Evol. Microbiol.">
        <title>The Global Catalogue of Microorganisms (GCM) 10K type strain sequencing project: providing services to taxonomists for standard genome sequencing and annotation.</title>
        <authorList>
            <consortium name="The Broad Institute Genomics Platform"/>
            <consortium name="The Broad Institute Genome Sequencing Center for Infectious Disease"/>
            <person name="Wu L."/>
            <person name="Ma J."/>
        </authorList>
    </citation>
    <scope>NUCLEOTIDE SEQUENCE [LARGE SCALE GENOMIC DNA]</scope>
    <source>
        <strain evidence="3">LMG 29247</strain>
    </source>
</reference>
<dbReference type="InterPro" id="IPR051454">
    <property type="entry name" value="RNA/ubiquinone_mod_enzymes"/>
</dbReference>
<dbReference type="InterPro" id="IPR001539">
    <property type="entry name" value="Peptidase_U32"/>
</dbReference>
<dbReference type="Pfam" id="PF01136">
    <property type="entry name" value="Peptidase_U32"/>
    <property type="match status" value="1"/>
</dbReference>
<dbReference type="PANTHER" id="PTHR30217">
    <property type="entry name" value="PEPTIDASE U32 FAMILY"/>
    <property type="match status" value="1"/>
</dbReference>
<comment type="similarity">
    <text evidence="1">Belongs to the peptidase U32 family. UbiV subfamily.</text>
</comment>
<protein>
    <recommendedName>
        <fullName evidence="1">Ubiquinone biosynthesis protein UbiV</fullName>
    </recommendedName>
</protein>
<accession>A0ABW4KS57</accession>
<keyword evidence="1" id="KW-0004">4Fe-4S</keyword>
<keyword evidence="1" id="KW-0831">Ubiquinone biosynthesis</keyword>
<evidence type="ECO:0000313" key="2">
    <source>
        <dbReference type="EMBL" id="MFD1710328.1"/>
    </source>
</evidence>
<comment type="caution">
    <text evidence="2">The sequence shown here is derived from an EMBL/GenBank/DDBJ whole genome shotgun (WGS) entry which is preliminary data.</text>
</comment>
<name>A0ABW4KS57_9BURK</name>